<feature type="non-terminal residue" evidence="4">
    <location>
        <position position="1"/>
    </location>
</feature>
<dbReference type="OrthoDB" id="366214at2759"/>
<dbReference type="EMBL" id="MCGO01000040">
    <property type="protein sequence ID" value="ORY39350.1"/>
    <property type="molecule type" value="Genomic_DNA"/>
</dbReference>
<dbReference type="Gene3D" id="3.30.70.600">
    <property type="entry name" value="Ribosomal protein S10 domain"/>
    <property type="match status" value="1"/>
</dbReference>
<name>A0A1Y2BX57_9FUNG</name>
<accession>A0A1Y2BX57</accession>
<dbReference type="Pfam" id="PF00338">
    <property type="entry name" value="Ribosomal_S10"/>
    <property type="match status" value="1"/>
</dbReference>
<keyword evidence="2" id="KW-0687">Ribonucleoprotein</keyword>
<evidence type="ECO:0000313" key="5">
    <source>
        <dbReference type="Proteomes" id="UP000193642"/>
    </source>
</evidence>
<dbReference type="STRING" id="329046.A0A1Y2BX57"/>
<dbReference type="InterPro" id="IPR036838">
    <property type="entry name" value="Ribosomal_uS10_dom_sf"/>
</dbReference>
<keyword evidence="1" id="KW-0689">Ribosomal protein</keyword>
<dbReference type="InterPro" id="IPR027486">
    <property type="entry name" value="Ribosomal_uS10_dom"/>
</dbReference>
<sequence>LAATIELSAFMPDHVDFLAYYARHAAHKRNMPTNEVIHLPTLMKKWHVTKGPFVYDKSKEVFEQKTFRRAIQVFNADQETVTDWYTHINKNLPAGINMR</sequence>
<dbReference type="GO" id="GO:1990904">
    <property type="term" value="C:ribonucleoprotein complex"/>
    <property type="evidence" value="ECO:0007669"/>
    <property type="project" value="UniProtKB-KW"/>
</dbReference>
<feature type="non-terminal residue" evidence="4">
    <location>
        <position position="99"/>
    </location>
</feature>
<feature type="domain" description="Small ribosomal subunit protein uS10" evidence="3">
    <location>
        <begin position="4"/>
        <end position="99"/>
    </location>
</feature>
<dbReference type="GO" id="GO:0005840">
    <property type="term" value="C:ribosome"/>
    <property type="evidence" value="ECO:0007669"/>
    <property type="project" value="UniProtKB-KW"/>
</dbReference>
<organism evidence="4 5">
    <name type="scientific">Rhizoclosmatium globosum</name>
    <dbReference type="NCBI Taxonomy" id="329046"/>
    <lineage>
        <taxon>Eukaryota</taxon>
        <taxon>Fungi</taxon>
        <taxon>Fungi incertae sedis</taxon>
        <taxon>Chytridiomycota</taxon>
        <taxon>Chytridiomycota incertae sedis</taxon>
        <taxon>Chytridiomycetes</taxon>
        <taxon>Chytridiales</taxon>
        <taxon>Chytriomycetaceae</taxon>
        <taxon>Rhizoclosmatium</taxon>
    </lineage>
</organism>
<dbReference type="Proteomes" id="UP000193642">
    <property type="component" value="Unassembled WGS sequence"/>
</dbReference>
<dbReference type="SMART" id="SM01403">
    <property type="entry name" value="Ribosomal_S10"/>
    <property type="match status" value="1"/>
</dbReference>
<evidence type="ECO:0000256" key="2">
    <source>
        <dbReference type="ARBA" id="ARBA00023274"/>
    </source>
</evidence>
<evidence type="ECO:0000256" key="1">
    <source>
        <dbReference type="ARBA" id="ARBA00022980"/>
    </source>
</evidence>
<comment type="caution">
    <text evidence="4">The sequence shown here is derived from an EMBL/GenBank/DDBJ whole genome shotgun (WGS) entry which is preliminary data.</text>
</comment>
<evidence type="ECO:0000259" key="3">
    <source>
        <dbReference type="SMART" id="SM01403"/>
    </source>
</evidence>
<dbReference type="AlphaFoldDB" id="A0A1Y2BX57"/>
<evidence type="ECO:0000313" key="4">
    <source>
        <dbReference type="EMBL" id="ORY39350.1"/>
    </source>
</evidence>
<gene>
    <name evidence="4" type="ORF">BCR33DRAFT_650985</name>
</gene>
<reference evidence="4 5" key="1">
    <citation type="submission" date="2016-07" db="EMBL/GenBank/DDBJ databases">
        <title>Pervasive Adenine N6-methylation of Active Genes in Fungi.</title>
        <authorList>
            <consortium name="DOE Joint Genome Institute"/>
            <person name="Mondo S.J."/>
            <person name="Dannebaum R.O."/>
            <person name="Kuo R.C."/>
            <person name="Labutti K."/>
            <person name="Haridas S."/>
            <person name="Kuo A."/>
            <person name="Salamov A."/>
            <person name="Ahrendt S.R."/>
            <person name="Lipzen A."/>
            <person name="Sullivan W."/>
            <person name="Andreopoulos W.B."/>
            <person name="Clum A."/>
            <person name="Lindquist E."/>
            <person name="Daum C."/>
            <person name="Ramamoorthy G.K."/>
            <person name="Gryganskyi A."/>
            <person name="Culley D."/>
            <person name="Magnuson J.K."/>
            <person name="James T.Y."/>
            <person name="O'Malley M.A."/>
            <person name="Stajich J.E."/>
            <person name="Spatafora J.W."/>
            <person name="Visel A."/>
            <person name="Grigoriev I.V."/>
        </authorList>
    </citation>
    <scope>NUCLEOTIDE SEQUENCE [LARGE SCALE GENOMIC DNA]</scope>
    <source>
        <strain evidence="4 5">JEL800</strain>
    </source>
</reference>
<dbReference type="SUPFAM" id="SSF54999">
    <property type="entry name" value="Ribosomal protein S10"/>
    <property type="match status" value="1"/>
</dbReference>
<keyword evidence="5" id="KW-1185">Reference proteome</keyword>
<proteinExistence type="predicted"/>
<protein>
    <recommendedName>
        <fullName evidence="3">Small ribosomal subunit protein uS10 domain-containing protein</fullName>
    </recommendedName>
</protein>